<feature type="compositionally biased region" description="Low complexity" evidence="1">
    <location>
        <begin position="19"/>
        <end position="28"/>
    </location>
</feature>
<evidence type="ECO:0000313" key="3">
    <source>
        <dbReference type="EMBL" id="CAB9522208.1"/>
    </source>
</evidence>
<dbReference type="EMBL" id="CAICTM010001276">
    <property type="protein sequence ID" value="CAB9522208.1"/>
    <property type="molecule type" value="Genomic_DNA"/>
</dbReference>
<evidence type="ECO:0000313" key="4">
    <source>
        <dbReference type="Proteomes" id="UP001153069"/>
    </source>
</evidence>
<evidence type="ECO:0000256" key="1">
    <source>
        <dbReference type="SAM" id="MobiDB-lite"/>
    </source>
</evidence>
<name>A0A9N8HTI4_9STRA</name>
<keyword evidence="2" id="KW-0812">Transmembrane</keyword>
<accession>A0A9N8HTI4</accession>
<organism evidence="3 4">
    <name type="scientific">Seminavis robusta</name>
    <dbReference type="NCBI Taxonomy" id="568900"/>
    <lineage>
        <taxon>Eukaryota</taxon>
        <taxon>Sar</taxon>
        <taxon>Stramenopiles</taxon>
        <taxon>Ochrophyta</taxon>
        <taxon>Bacillariophyta</taxon>
        <taxon>Bacillariophyceae</taxon>
        <taxon>Bacillariophycidae</taxon>
        <taxon>Naviculales</taxon>
        <taxon>Naviculaceae</taxon>
        <taxon>Seminavis</taxon>
    </lineage>
</organism>
<proteinExistence type="predicted"/>
<sequence length="416" mass="46674">MPAKGEIKRRKKTSKSKEASNNNASKSESSSDDRQSNTKNEEAENVDDSNDKSPIQVFLEHPLVVVLPWFAIPYLLYNAYFFLQLQRPDFLEPFGISLRPPVGVEDPRQVLIVGSMSSGTMQVQHDLTTLLQLEIGHESSNSQTEFVRDGTVSWIHVMRYLEPPKSKEGQITAHENLCQQLTPQMGFHPAMYRPSQLGCSTRQTWNSCWSQECSQIIQREWGCALPNTPQTCQTPFRKVLHQVRHPLRTIESLVVKFCQGGLDGDVSPSFQKFRQALFPGRHYSPDHSCIEAAAHYVLAYHHALLTAQAFSLIDAMFQVESSSPCDMARLAGFIATDQEAADVVYPPNAEKVTRICATNENARAIMTPKTNKINVGLVSLQWEDLRGGKHGSVRETGDTSLEVEVRALVQKLGYEE</sequence>
<comment type="caution">
    <text evidence="3">The sequence shown here is derived from an EMBL/GenBank/DDBJ whole genome shotgun (WGS) entry which is preliminary data.</text>
</comment>
<dbReference type="AlphaFoldDB" id="A0A9N8HTI4"/>
<feature type="region of interest" description="Disordered" evidence="1">
    <location>
        <begin position="1"/>
        <end position="52"/>
    </location>
</feature>
<protein>
    <submittedName>
        <fullName evidence="3">Uncharacterized protein</fullName>
    </submittedName>
</protein>
<evidence type="ECO:0000256" key="2">
    <source>
        <dbReference type="SAM" id="Phobius"/>
    </source>
</evidence>
<keyword evidence="2" id="KW-1133">Transmembrane helix</keyword>
<feature type="transmembrane region" description="Helical" evidence="2">
    <location>
        <begin position="62"/>
        <end position="83"/>
    </location>
</feature>
<dbReference type="Proteomes" id="UP001153069">
    <property type="component" value="Unassembled WGS sequence"/>
</dbReference>
<gene>
    <name evidence="3" type="ORF">SEMRO_1278_G258750.1</name>
</gene>
<reference evidence="3" key="1">
    <citation type="submission" date="2020-06" db="EMBL/GenBank/DDBJ databases">
        <authorList>
            <consortium name="Plant Systems Biology data submission"/>
        </authorList>
    </citation>
    <scope>NUCLEOTIDE SEQUENCE</scope>
    <source>
        <strain evidence="3">D6</strain>
    </source>
</reference>
<dbReference type="OrthoDB" id="41867at2759"/>
<feature type="compositionally biased region" description="Basic and acidic residues" evidence="1">
    <location>
        <begin position="29"/>
        <end position="42"/>
    </location>
</feature>
<keyword evidence="2" id="KW-0472">Membrane</keyword>
<keyword evidence="4" id="KW-1185">Reference proteome</keyword>